<organism evidence="3 4">
    <name type="scientific">Pycnococcus provasolii</name>
    <dbReference type="NCBI Taxonomy" id="41880"/>
    <lineage>
        <taxon>Eukaryota</taxon>
        <taxon>Viridiplantae</taxon>
        <taxon>Chlorophyta</taxon>
        <taxon>Pseudoscourfieldiophyceae</taxon>
        <taxon>Pseudoscourfieldiales</taxon>
        <taxon>Pycnococcaceae</taxon>
        <taxon>Pycnococcus</taxon>
    </lineage>
</organism>
<dbReference type="InterPro" id="IPR016036">
    <property type="entry name" value="Malonyl_transacylase_ACP-bd"/>
</dbReference>
<name>A0A830HQ74_9CHLO</name>
<dbReference type="AlphaFoldDB" id="A0A830HQ74"/>
<dbReference type="OrthoDB" id="541883at2759"/>
<dbReference type="PANTHER" id="PTHR47170:SF2">
    <property type="entry name" value="MALONYL-COA:ACP TRANSACYLASE (MAT) DOMAIN-CONTAINING PROTEIN"/>
    <property type="match status" value="1"/>
</dbReference>
<dbReference type="InterPro" id="IPR024925">
    <property type="entry name" value="Malonyl_CoA-ACP_transAc"/>
</dbReference>
<dbReference type="SUPFAM" id="SSF55048">
    <property type="entry name" value="Probable ACP-binding domain of malonyl-CoA ACP transacylase"/>
    <property type="match status" value="1"/>
</dbReference>
<dbReference type="InterPro" id="IPR014043">
    <property type="entry name" value="Acyl_transferase_dom"/>
</dbReference>
<dbReference type="Pfam" id="PF00698">
    <property type="entry name" value="Acyl_transf_1"/>
    <property type="match status" value="1"/>
</dbReference>
<dbReference type="InterPro" id="IPR001227">
    <property type="entry name" value="Ac_transferase_dom_sf"/>
</dbReference>
<evidence type="ECO:0000256" key="1">
    <source>
        <dbReference type="ARBA" id="ARBA00008217"/>
    </source>
</evidence>
<dbReference type="InterPro" id="IPR016035">
    <property type="entry name" value="Acyl_Trfase/lysoPLipase"/>
</dbReference>
<accession>A0A830HQ74</accession>
<dbReference type="Gene3D" id="3.40.366.10">
    <property type="entry name" value="Malonyl-Coenzyme A Acyl Carrier Protein, domain 2"/>
    <property type="match status" value="1"/>
</dbReference>
<feature type="domain" description="Malonyl-CoA:ACP transacylase (MAT)" evidence="2">
    <location>
        <begin position="46"/>
        <end position="344"/>
    </location>
</feature>
<evidence type="ECO:0000313" key="3">
    <source>
        <dbReference type="EMBL" id="GHP09666.1"/>
    </source>
</evidence>
<dbReference type="PANTHER" id="PTHR47170">
    <property type="entry name" value="MALONYL-COA ACP TRANSACYLASE, ACP-BINDING"/>
    <property type="match status" value="1"/>
</dbReference>
<dbReference type="GO" id="GO:0004314">
    <property type="term" value="F:[acyl-carrier-protein] S-malonyltransferase activity"/>
    <property type="evidence" value="ECO:0007669"/>
    <property type="project" value="InterPro"/>
</dbReference>
<dbReference type="PIRSF" id="PIRSF000446">
    <property type="entry name" value="Mct"/>
    <property type="match status" value="1"/>
</dbReference>
<keyword evidence="4" id="KW-1185">Reference proteome</keyword>
<dbReference type="Proteomes" id="UP000660262">
    <property type="component" value="Unassembled WGS sequence"/>
</dbReference>
<dbReference type="InterPro" id="IPR052760">
    <property type="entry name" value="Mitochondrial_malonyltrans"/>
</dbReference>
<dbReference type="SMART" id="SM00827">
    <property type="entry name" value="PKS_AT"/>
    <property type="match status" value="1"/>
</dbReference>
<comment type="similarity">
    <text evidence="1">Belongs to the FabD family.</text>
</comment>
<reference evidence="3" key="1">
    <citation type="submission" date="2020-10" db="EMBL/GenBank/DDBJ databases">
        <title>Unveiling of a novel bifunctional photoreceptor, Dualchrome1, isolated from a cosmopolitan green alga.</title>
        <authorList>
            <person name="Suzuki S."/>
            <person name="Kawachi M."/>
        </authorList>
    </citation>
    <scope>NUCLEOTIDE SEQUENCE</scope>
    <source>
        <strain evidence="3">NIES 2893</strain>
    </source>
</reference>
<comment type="caution">
    <text evidence="3">The sequence shown here is derived from an EMBL/GenBank/DDBJ whole genome shotgun (WGS) entry which is preliminary data.</text>
</comment>
<sequence>MMSARTLSRINARTCNAHSATSRRLTSTRASADDAFANYAPKTAFLFPGQGAQSVGMAGALCEEVPAAKALFDKASDILGYDLLAVCTEGPAEKLNTTEVSQPAIYVASLAALEKLKETDPAAYDACNVTAGLSLGEYTALTFAGAIDFEDGVKLVKLRGESMQKAADAVSSGMASIIGLSSDKVQTICDDVCKELGDDKAVQIANYLCNGNYAVSGSIPGIEKVQEVAKPNYKARMAVRLAVAGAFHTDYMSPATEALTAALAETPVSAPRIPVLSNVDAEPHSDPETIKAILAKQVTSPVKWENTMQTLLDRGLESAYEIGPGKVCAGIMKRVSKEFPAVTNVEA</sequence>
<evidence type="ECO:0000259" key="2">
    <source>
        <dbReference type="SMART" id="SM00827"/>
    </source>
</evidence>
<dbReference type="InterPro" id="IPR004410">
    <property type="entry name" value="Malonyl_CoA-ACP_transAc_FabD"/>
</dbReference>
<dbReference type="NCBIfam" id="TIGR00128">
    <property type="entry name" value="fabD"/>
    <property type="match status" value="1"/>
</dbReference>
<dbReference type="EMBL" id="BNJQ01000026">
    <property type="protein sequence ID" value="GHP09666.1"/>
    <property type="molecule type" value="Genomic_DNA"/>
</dbReference>
<gene>
    <name evidence="3" type="ORF">PPROV_000840100</name>
</gene>
<protein>
    <recommendedName>
        <fullName evidence="2">Malonyl-CoA:ACP transacylase (MAT) domain-containing protein</fullName>
    </recommendedName>
</protein>
<evidence type="ECO:0000313" key="4">
    <source>
        <dbReference type="Proteomes" id="UP000660262"/>
    </source>
</evidence>
<dbReference type="SUPFAM" id="SSF52151">
    <property type="entry name" value="FabD/lysophospholipase-like"/>
    <property type="match status" value="1"/>
</dbReference>
<dbReference type="Gene3D" id="3.30.70.250">
    <property type="entry name" value="Malonyl-CoA ACP transacylase, ACP-binding"/>
    <property type="match status" value="1"/>
</dbReference>
<proteinExistence type="inferred from homology"/>